<sequence length="87" mass="9801">MVHDNVNTSDYCALGTFALRVFSGSISTNKRVINVTLCPTDHLPLYFLAQPVFNLLDLVDIREYLIMADEILVDDHDGGWEGMEMLP</sequence>
<dbReference type="AlphaFoldDB" id="L5M6Y6"/>
<proteinExistence type="predicted"/>
<dbReference type="EMBL" id="KB103521">
    <property type="protein sequence ID" value="ELK34030.1"/>
    <property type="molecule type" value="Genomic_DNA"/>
</dbReference>
<evidence type="ECO:0000313" key="1">
    <source>
        <dbReference type="EMBL" id="ELK34030.1"/>
    </source>
</evidence>
<accession>L5M6Y6</accession>
<reference evidence="2" key="1">
    <citation type="journal article" date="2013" name="Science">
        <title>Comparative analysis of bat genomes provides insight into the evolution of flight and immunity.</title>
        <authorList>
            <person name="Zhang G."/>
            <person name="Cowled C."/>
            <person name="Shi Z."/>
            <person name="Huang Z."/>
            <person name="Bishop-Lilly K.A."/>
            <person name="Fang X."/>
            <person name="Wynne J.W."/>
            <person name="Xiong Z."/>
            <person name="Baker M.L."/>
            <person name="Zhao W."/>
            <person name="Tachedjian M."/>
            <person name="Zhu Y."/>
            <person name="Zhou P."/>
            <person name="Jiang X."/>
            <person name="Ng J."/>
            <person name="Yang L."/>
            <person name="Wu L."/>
            <person name="Xiao J."/>
            <person name="Feng Y."/>
            <person name="Chen Y."/>
            <person name="Sun X."/>
            <person name="Zhang Y."/>
            <person name="Marsh G.A."/>
            <person name="Crameri G."/>
            <person name="Broder C.C."/>
            <person name="Frey K.G."/>
            <person name="Wang L.F."/>
            <person name="Wang J."/>
        </authorList>
    </citation>
    <scope>NUCLEOTIDE SEQUENCE [LARGE SCALE GENOMIC DNA]</scope>
</reference>
<dbReference type="Proteomes" id="UP000010556">
    <property type="component" value="Unassembled WGS sequence"/>
</dbReference>
<keyword evidence="2" id="KW-1185">Reference proteome</keyword>
<evidence type="ECO:0000313" key="2">
    <source>
        <dbReference type="Proteomes" id="UP000010556"/>
    </source>
</evidence>
<protein>
    <submittedName>
        <fullName evidence="1">Uncharacterized protein</fullName>
    </submittedName>
</protein>
<gene>
    <name evidence="1" type="ORF">MDA_GLEAN10004599</name>
</gene>
<name>L5M6Y6_MYODS</name>
<organism evidence="1 2">
    <name type="scientific">Myotis davidii</name>
    <name type="common">David's myotis</name>
    <dbReference type="NCBI Taxonomy" id="225400"/>
    <lineage>
        <taxon>Eukaryota</taxon>
        <taxon>Metazoa</taxon>
        <taxon>Chordata</taxon>
        <taxon>Craniata</taxon>
        <taxon>Vertebrata</taxon>
        <taxon>Euteleostomi</taxon>
        <taxon>Mammalia</taxon>
        <taxon>Eutheria</taxon>
        <taxon>Laurasiatheria</taxon>
        <taxon>Chiroptera</taxon>
        <taxon>Yangochiroptera</taxon>
        <taxon>Vespertilionidae</taxon>
        <taxon>Myotis</taxon>
    </lineage>
</organism>